<dbReference type="GO" id="GO:0019985">
    <property type="term" value="P:translesion synthesis"/>
    <property type="evidence" value="ECO:0007669"/>
    <property type="project" value="TreeGrafter"/>
</dbReference>
<dbReference type="PANTHER" id="PTHR11352:SF0">
    <property type="entry name" value="PROLIFERATING CELL NUCLEAR ANTIGEN"/>
    <property type="match status" value="1"/>
</dbReference>
<reference evidence="3 4" key="1">
    <citation type="submission" date="2018-02" db="EMBL/GenBank/DDBJ databases">
        <title>Draft genome of wild Prunus yedoensis var. nudiflora.</title>
        <authorList>
            <person name="Baek S."/>
            <person name="Kim J.-H."/>
            <person name="Choi K."/>
            <person name="Kim G.-B."/>
            <person name="Cho A."/>
            <person name="Jang H."/>
            <person name="Shin C.-H."/>
            <person name="Yu H.-J."/>
            <person name="Mun J.-H."/>
        </authorList>
    </citation>
    <scope>NUCLEOTIDE SEQUENCE [LARGE SCALE GENOMIC DNA]</scope>
    <source>
        <strain evidence="4">cv. Jeju island</strain>
        <tissue evidence="3">Leaf</tissue>
    </source>
</reference>
<dbReference type="GO" id="GO:0003677">
    <property type="term" value="F:DNA binding"/>
    <property type="evidence" value="ECO:0007669"/>
    <property type="project" value="UniProtKB-KW"/>
</dbReference>
<dbReference type="InterPro" id="IPR022648">
    <property type="entry name" value="Pr_cel_nuc_antig_N"/>
</dbReference>
<proteinExistence type="predicted"/>
<dbReference type="STRING" id="2094558.A0A314Z0C5"/>
<dbReference type="InterPro" id="IPR046938">
    <property type="entry name" value="DNA_clamp_sf"/>
</dbReference>
<evidence type="ECO:0000259" key="2">
    <source>
        <dbReference type="Pfam" id="PF00705"/>
    </source>
</evidence>
<dbReference type="GO" id="GO:0030337">
    <property type="term" value="F:DNA polymerase processivity factor activity"/>
    <property type="evidence" value="ECO:0007669"/>
    <property type="project" value="InterPro"/>
</dbReference>
<dbReference type="InterPro" id="IPR000730">
    <property type="entry name" value="Pr_cel_nuc_antig"/>
</dbReference>
<dbReference type="GO" id="GO:0006272">
    <property type="term" value="P:leading strand elongation"/>
    <property type="evidence" value="ECO:0007669"/>
    <property type="project" value="TreeGrafter"/>
</dbReference>
<dbReference type="GO" id="GO:0006275">
    <property type="term" value="P:regulation of DNA replication"/>
    <property type="evidence" value="ECO:0007669"/>
    <property type="project" value="InterPro"/>
</dbReference>
<accession>A0A314Z0C5</accession>
<dbReference type="AlphaFoldDB" id="A0A314Z0C5"/>
<keyword evidence="4" id="KW-1185">Reference proteome</keyword>
<dbReference type="Gene3D" id="3.70.10.10">
    <property type="match status" value="1"/>
</dbReference>
<dbReference type="GO" id="GO:0006298">
    <property type="term" value="P:mismatch repair"/>
    <property type="evidence" value="ECO:0007669"/>
    <property type="project" value="TreeGrafter"/>
</dbReference>
<dbReference type="GO" id="GO:0043626">
    <property type="term" value="C:PCNA complex"/>
    <property type="evidence" value="ECO:0007669"/>
    <property type="project" value="TreeGrafter"/>
</dbReference>
<dbReference type="PANTHER" id="PTHR11352">
    <property type="entry name" value="PROLIFERATING CELL NUCLEAR ANTIGEN"/>
    <property type="match status" value="1"/>
</dbReference>
<evidence type="ECO:0000313" key="3">
    <source>
        <dbReference type="EMBL" id="PQQ14652.1"/>
    </source>
</evidence>
<evidence type="ECO:0000313" key="4">
    <source>
        <dbReference type="Proteomes" id="UP000250321"/>
    </source>
</evidence>
<protein>
    <recommendedName>
        <fullName evidence="2">Proliferating cell nuclear antigen PCNA N-terminal domain-containing protein</fullName>
    </recommendedName>
</protein>
<name>A0A314Z0C5_PRUYE</name>
<dbReference type="OrthoDB" id="1582958at2759"/>
<dbReference type="Pfam" id="PF00705">
    <property type="entry name" value="PCNA_N"/>
    <property type="match status" value="1"/>
</dbReference>
<dbReference type="EMBL" id="PJQY01000251">
    <property type="protein sequence ID" value="PQQ14652.1"/>
    <property type="molecule type" value="Genomic_DNA"/>
</dbReference>
<gene>
    <name evidence="3" type="ORF">Pyn_30946</name>
</gene>
<dbReference type="SUPFAM" id="SSF55979">
    <property type="entry name" value="DNA clamp"/>
    <property type="match status" value="1"/>
</dbReference>
<evidence type="ECO:0000256" key="1">
    <source>
        <dbReference type="ARBA" id="ARBA00023125"/>
    </source>
</evidence>
<dbReference type="Proteomes" id="UP000250321">
    <property type="component" value="Unassembled WGS sequence"/>
</dbReference>
<organism evidence="3 4">
    <name type="scientific">Prunus yedoensis var. nudiflora</name>
    <dbReference type="NCBI Taxonomy" id="2094558"/>
    <lineage>
        <taxon>Eukaryota</taxon>
        <taxon>Viridiplantae</taxon>
        <taxon>Streptophyta</taxon>
        <taxon>Embryophyta</taxon>
        <taxon>Tracheophyta</taxon>
        <taxon>Spermatophyta</taxon>
        <taxon>Magnoliopsida</taxon>
        <taxon>eudicotyledons</taxon>
        <taxon>Gunneridae</taxon>
        <taxon>Pentapetalae</taxon>
        <taxon>rosids</taxon>
        <taxon>fabids</taxon>
        <taxon>Rosales</taxon>
        <taxon>Rosaceae</taxon>
        <taxon>Amygdaloideae</taxon>
        <taxon>Amygdaleae</taxon>
        <taxon>Prunus</taxon>
    </lineage>
</organism>
<comment type="caution">
    <text evidence="3">The sequence shown here is derived from an EMBL/GenBank/DDBJ whole genome shotgun (WGS) entry which is preliminary data.</text>
</comment>
<keyword evidence="1" id="KW-0238">DNA-binding</keyword>
<sequence>MFGLRLDQGAVLLLRRAVAPFILMPCFYGKMYISPDDLTIIAASTPDPILHNPSVVTALRLRPSFFNNFYCDESLCLVLNLNRLYDILCQARDDHFLGIYGNGTHDQVSIVLLGSATPEFRHANMDLVSIHQVQMNVPQFQYEYQVIVGIPSMLFRTSILKLSQFGVTVFAEVTDTQVTFSVGNEKVVLRKEREQCIIGGATNEDPVSLVFHLWCFQAMVYASAVSDMVWLLGQSNGLHVMLNCPVGEHGNRMFYLA</sequence>
<feature type="domain" description="Proliferating cell nuclear antigen PCNA N-terminal" evidence="2">
    <location>
        <begin position="57"/>
        <end position="131"/>
    </location>
</feature>